<comment type="similarity">
    <text evidence="1 7">Belongs to the peptidase S24 family.</text>
</comment>
<dbReference type="GO" id="GO:0016787">
    <property type="term" value="F:hydrolase activity"/>
    <property type="evidence" value="ECO:0007669"/>
    <property type="project" value="UniProtKB-KW"/>
</dbReference>
<dbReference type="GO" id="GO:0006355">
    <property type="term" value="P:regulation of DNA-templated transcription"/>
    <property type="evidence" value="ECO:0007669"/>
    <property type="project" value="InterPro"/>
</dbReference>
<evidence type="ECO:0000256" key="2">
    <source>
        <dbReference type="ARBA" id="ARBA00022763"/>
    </source>
</evidence>
<name>A0A853ID62_9GAMM</name>
<dbReference type="SUPFAM" id="SSF51306">
    <property type="entry name" value="LexA/Signal peptidase"/>
    <property type="match status" value="1"/>
</dbReference>
<dbReference type="CDD" id="cd06529">
    <property type="entry name" value="S24_LexA-like"/>
    <property type="match status" value="1"/>
</dbReference>
<protein>
    <submittedName>
        <fullName evidence="9">Translesion error-prone DNA polymerase V autoproteolytic subunit</fullName>
        <ecNumber evidence="9">2.7.7.7</ecNumber>
    </submittedName>
</protein>
<organism evidence="9 10">
    <name type="scientific">Spartinivicinus marinus</name>
    <dbReference type="NCBI Taxonomy" id="2994442"/>
    <lineage>
        <taxon>Bacteria</taxon>
        <taxon>Pseudomonadati</taxon>
        <taxon>Pseudomonadota</taxon>
        <taxon>Gammaproteobacteria</taxon>
        <taxon>Oceanospirillales</taxon>
        <taxon>Zooshikellaceae</taxon>
        <taxon>Spartinivicinus</taxon>
    </lineage>
</organism>
<evidence type="ECO:0000256" key="1">
    <source>
        <dbReference type="ARBA" id="ARBA00007484"/>
    </source>
</evidence>
<keyword evidence="9" id="KW-0808">Transferase</keyword>
<sequence length="143" mass="15736">MQVIQRYTAKQHASQVTVPLLSSHVAAGFPSPADDYVEADLNLHDFAVKHPAATFFVRAKGESMVEVGIQSGDILVVDRALTPQNGDVVIAALDGELTVKQLQLAKNKAWLIPRNPQFKPIEITEHFDCVIWGVVAHSLHSFR</sequence>
<gene>
    <name evidence="9" type="primary">umuD</name>
    <name evidence="9" type="ORF">H0A36_27705</name>
</gene>
<evidence type="ECO:0000256" key="5">
    <source>
        <dbReference type="ARBA" id="ARBA00023204"/>
    </source>
</evidence>
<evidence type="ECO:0000256" key="6">
    <source>
        <dbReference type="ARBA" id="ARBA00023236"/>
    </source>
</evidence>
<comment type="caution">
    <text evidence="9">The sequence shown here is derived from an EMBL/GenBank/DDBJ whole genome shotgun (WGS) entry which is preliminary data.</text>
</comment>
<dbReference type="RefSeq" id="WP_180571775.1">
    <property type="nucleotide sequence ID" value="NZ_JACCKB010000151.1"/>
</dbReference>
<keyword evidence="9" id="KW-0548">Nucleotidyltransferase</keyword>
<keyword evidence="5" id="KW-0234">DNA repair</keyword>
<dbReference type="InterPro" id="IPR050077">
    <property type="entry name" value="LexA_repressor"/>
</dbReference>
<dbReference type="GO" id="GO:0009432">
    <property type="term" value="P:SOS response"/>
    <property type="evidence" value="ECO:0007669"/>
    <property type="project" value="UniProtKB-KW"/>
</dbReference>
<keyword evidence="10" id="KW-1185">Reference proteome</keyword>
<dbReference type="GO" id="GO:0003887">
    <property type="term" value="F:DNA-directed DNA polymerase activity"/>
    <property type="evidence" value="ECO:0007669"/>
    <property type="project" value="UniProtKB-EC"/>
</dbReference>
<dbReference type="InterPro" id="IPR015927">
    <property type="entry name" value="Peptidase_S24_S26A/B/C"/>
</dbReference>
<dbReference type="EC" id="2.7.7.7" evidence="9"/>
<dbReference type="PANTHER" id="PTHR33516">
    <property type="entry name" value="LEXA REPRESSOR"/>
    <property type="match status" value="1"/>
</dbReference>
<feature type="domain" description="Peptidase S24/S26A/S26B/S26C" evidence="8">
    <location>
        <begin position="19"/>
        <end position="135"/>
    </location>
</feature>
<evidence type="ECO:0000313" key="10">
    <source>
        <dbReference type="Proteomes" id="UP000569732"/>
    </source>
</evidence>
<dbReference type="AlphaFoldDB" id="A0A853ID62"/>
<dbReference type="PRINTS" id="PR00726">
    <property type="entry name" value="LEXASERPTASE"/>
</dbReference>
<keyword evidence="4 7" id="KW-0068">Autocatalytic cleavage</keyword>
<keyword evidence="2" id="KW-0227">DNA damage</keyword>
<evidence type="ECO:0000256" key="7">
    <source>
        <dbReference type="RuleBase" id="RU003991"/>
    </source>
</evidence>
<dbReference type="GO" id="GO:0006281">
    <property type="term" value="P:DNA repair"/>
    <property type="evidence" value="ECO:0007669"/>
    <property type="project" value="UniProtKB-KW"/>
</dbReference>
<evidence type="ECO:0000259" key="8">
    <source>
        <dbReference type="Pfam" id="PF00717"/>
    </source>
</evidence>
<evidence type="ECO:0000256" key="4">
    <source>
        <dbReference type="ARBA" id="ARBA00022813"/>
    </source>
</evidence>
<proteinExistence type="inferred from homology"/>
<dbReference type="Pfam" id="PF00717">
    <property type="entry name" value="Peptidase_S24"/>
    <property type="match status" value="1"/>
</dbReference>
<keyword evidence="6" id="KW-0742">SOS response</keyword>
<dbReference type="Proteomes" id="UP000569732">
    <property type="component" value="Unassembled WGS sequence"/>
</dbReference>
<dbReference type="NCBIfam" id="NF007621">
    <property type="entry name" value="PRK10276.1"/>
    <property type="match status" value="1"/>
</dbReference>
<dbReference type="EMBL" id="JACCKB010000151">
    <property type="protein sequence ID" value="NYZ69802.1"/>
    <property type="molecule type" value="Genomic_DNA"/>
</dbReference>
<dbReference type="PANTHER" id="PTHR33516:SF2">
    <property type="entry name" value="LEXA REPRESSOR-RELATED"/>
    <property type="match status" value="1"/>
</dbReference>
<dbReference type="InterPro" id="IPR006197">
    <property type="entry name" value="Peptidase_S24_LexA"/>
</dbReference>
<dbReference type="GO" id="GO:0003677">
    <property type="term" value="F:DNA binding"/>
    <property type="evidence" value="ECO:0007669"/>
    <property type="project" value="InterPro"/>
</dbReference>
<accession>A0A853ID62</accession>
<reference evidence="9 10" key="1">
    <citation type="submission" date="2020-07" db="EMBL/GenBank/DDBJ databases">
        <title>Endozoicomonas sp. nov., isolated from sediment.</title>
        <authorList>
            <person name="Gu T."/>
        </authorList>
    </citation>
    <scope>NUCLEOTIDE SEQUENCE [LARGE SCALE GENOMIC DNA]</scope>
    <source>
        <strain evidence="9 10">SM1973</strain>
    </source>
</reference>
<dbReference type="InterPro" id="IPR039418">
    <property type="entry name" value="LexA-like"/>
</dbReference>
<keyword evidence="3 7" id="KW-0378">Hydrolase</keyword>
<dbReference type="Gene3D" id="2.10.109.10">
    <property type="entry name" value="Umud Fragment, subunit A"/>
    <property type="match status" value="1"/>
</dbReference>
<dbReference type="InterPro" id="IPR036286">
    <property type="entry name" value="LexA/Signal_pep-like_sf"/>
</dbReference>
<evidence type="ECO:0000256" key="3">
    <source>
        <dbReference type="ARBA" id="ARBA00022801"/>
    </source>
</evidence>
<evidence type="ECO:0000313" key="9">
    <source>
        <dbReference type="EMBL" id="NYZ69802.1"/>
    </source>
</evidence>